<proteinExistence type="predicted"/>
<evidence type="ECO:0000256" key="1">
    <source>
        <dbReference type="SAM" id="MobiDB-lite"/>
    </source>
</evidence>
<sequence>MPANPKTQVRKRTLSSIHLLQGQGGNSFRELKRCMHTQFRRLRLPGLAAERDVCQHNLIVWKLLVWQHAGHAEEEKKKRKKKMKRSGPEGDAGRGTARGLQEETAEENGGGRRLARRRWRLCS</sequence>
<dbReference type="AlphaFoldDB" id="A0A0G4I935"/>
<feature type="compositionally biased region" description="Basic residues" evidence="1">
    <location>
        <begin position="113"/>
        <end position="123"/>
    </location>
</feature>
<evidence type="ECO:0000313" key="2">
    <source>
        <dbReference type="EMBL" id="CEM53651.1"/>
    </source>
</evidence>
<dbReference type="VEuPathDB" id="CryptoDB:Cvel_12137"/>
<gene>
    <name evidence="2" type="ORF">Cvel_12137</name>
</gene>
<protein>
    <submittedName>
        <fullName evidence="2">Uncharacterized protein</fullName>
    </submittedName>
</protein>
<accession>A0A0G4I935</accession>
<feature type="region of interest" description="Disordered" evidence="1">
    <location>
        <begin position="70"/>
        <end position="123"/>
    </location>
</feature>
<dbReference type="EMBL" id="CDMZ01005713">
    <property type="protein sequence ID" value="CEM53651.1"/>
    <property type="molecule type" value="Genomic_DNA"/>
</dbReference>
<organism evidence="2">
    <name type="scientific">Chromera velia CCMP2878</name>
    <dbReference type="NCBI Taxonomy" id="1169474"/>
    <lineage>
        <taxon>Eukaryota</taxon>
        <taxon>Sar</taxon>
        <taxon>Alveolata</taxon>
        <taxon>Colpodellida</taxon>
        <taxon>Chromeraceae</taxon>
        <taxon>Chromera</taxon>
    </lineage>
</organism>
<reference evidence="2" key="1">
    <citation type="submission" date="2014-11" db="EMBL/GenBank/DDBJ databases">
        <authorList>
            <person name="Otto D Thomas"/>
            <person name="Naeem Raeece"/>
        </authorList>
    </citation>
    <scope>NUCLEOTIDE SEQUENCE</scope>
</reference>
<name>A0A0G4I935_9ALVE</name>